<accession>A0ACA9LDM6</accession>
<dbReference type="EMBL" id="CAJVQC010003324">
    <property type="protein sequence ID" value="CAG8524887.1"/>
    <property type="molecule type" value="Genomic_DNA"/>
</dbReference>
<dbReference type="Proteomes" id="UP000789920">
    <property type="component" value="Unassembled WGS sequence"/>
</dbReference>
<proteinExistence type="predicted"/>
<evidence type="ECO:0000313" key="2">
    <source>
        <dbReference type="Proteomes" id="UP000789920"/>
    </source>
</evidence>
<keyword evidence="2" id="KW-1185">Reference proteome</keyword>
<organism evidence="1 2">
    <name type="scientific">Racocetra persica</name>
    <dbReference type="NCBI Taxonomy" id="160502"/>
    <lineage>
        <taxon>Eukaryota</taxon>
        <taxon>Fungi</taxon>
        <taxon>Fungi incertae sedis</taxon>
        <taxon>Mucoromycota</taxon>
        <taxon>Glomeromycotina</taxon>
        <taxon>Glomeromycetes</taxon>
        <taxon>Diversisporales</taxon>
        <taxon>Gigasporaceae</taxon>
        <taxon>Racocetra</taxon>
    </lineage>
</organism>
<name>A0ACA9LDM6_9GLOM</name>
<protein>
    <submittedName>
        <fullName evidence="1">8089_t:CDS:1</fullName>
    </submittedName>
</protein>
<feature type="non-terminal residue" evidence="1">
    <location>
        <position position="1"/>
    </location>
</feature>
<comment type="caution">
    <text evidence="1">The sequence shown here is derived from an EMBL/GenBank/DDBJ whole genome shotgun (WGS) entry which is preliminary data.</text>
</comment>
<reference evidence="1" key="1">
    <citation type="submission" date="2021-06" db="EMBL/GenBank/DDBJ databases">
        <authorList>
            <person name="Kallberg Y."/>
            <person name="Tangrot J."/>
            <person name="Rosling A."/>
        </authorList>
    </citation>
    <scope>NUCLEOTIDE SEQUENCE</scope>
    <source>
        <strain evidence="1">MA461A</strain>
    </source>
</reference>
<evidence type="ECO:0000313" key="1">
    <source>
        <dbReference type="EMBL" id="CAG8524887.1"/>
    </source>
</evidence>
<sequence length="54" mass="6226">LRAFVKQITSLKIIPTLSKLLKAKMNNEFKNQDKLRKQKAKENVTPDQRDACLA</sequence>
<gene>
    <name evidence="1" type="ORF">RPERSI_LOCUS2872</name>
</gene>